<feature type="transmembrane region" description="Helical" evidence="7">
    <location>
        <begin position="325"/>
        <end position="348"/>
    </location>
</feature>
<sequence>MTALPLYVLDLTNSGTIMGLVTMLELIPRLFILPFGGVIGDRVNRKWWMVLMDELHGILILSIWFLSLKNKINLATLMFFIIVSSIIDGLFSGPTAAMFGDVVKKEHMKLATSLNAVSRNFGNIIGPIIGGMLYGRYGFSNVLLITGLLYIFSGITEMFILYQFEPRHRKLNFLFEVGEGIKFVWSHTGLRFLFLFAVVLNFLASPLFMVVFPYLSRVTFKFSAQQYGVLQVFATIGAMLGNFAIIFLLRKASSKTLIVSGLAFQSTLTIFFSVLILPPFGISRVAVFWIFAIAVFLISFFNVLVNIPVNANLQILVPSQIRSRVFSVLEFLATCMMPISSFLYGFILDKLNPLWFFFSVNLLTAVTVVTFIIKAPQEAYEPKASYQTEEVI</sequence>
<dbReference type="InterPro" id="IPR036259">
    <property type="entry name" value="MFS_trans_sf"/>
</dbReference>
<dbReference type="PROSITE" id="PS50850">
    <property type="entry name" value="MFS"/>
    <property type="match status" value="1"/>
</dbReference>
<name>A0A7C4RVU9_9BACT</name>
<evidence type="ECO:0000256" key="1">
    <source>
        <dbReference type="ARBA" id="ARBA00004651"/>
    </source>
</evidence>
<evidence type="ECO:0000256" key="3">
    <source>
        <dbReference type="ARBA" id="ARBA00022475"/>
    </source>
</evidence>
<evidence type="ECO:0000313" key="9">
    <source>
        <dbReference type="EMBL" id="HGU40418.1"/>
    </source>
</evidence>
<dbReference type="GO" id="GO:0022857">
    <property type="term" value="F:transmembrane transporter activity"/>
    <property type="evidence" value="ECO:0007669"/>
    <property type="project" value="InterPro"/>
</dbReference>
<keyword evidence="6 7" id="KW-0472">Membrane</keyword>
<evidence type="ECO:0000256" key="4">
    <source>
        <dbReference type="ARBA" id="ARBA00022692"/>
    </source>
</evidence>
<keyword evidence="5 7" id="KW-1133">Transmembrane helix</keyword>
<feature type="transmembrane region" description="Helical" evidence="7">
    <location>
        <begin position="72"/>
        <end position="99"/>
    </location>
</feature>
<feature type="transmembrane region" description="Helical" evidence="7">
    <location>
        <begin position="120"/>
        <end position="137"/>
    </location>
</feature>
<feature type="transmembrane region" description="Helical" evidence="7">
    <location>
        <begin position="192"/>
        <end position="215"/>
    </location>
</feature>
<dbReference type="InterPro" id="IPR011701">
    <property type="entry name" value="MFS"/>
</dbReference>
<feature type="transmembrane region" description="Helical" evidence="7">
    <location>
        <begin position="227"/>
        <end position="249"/>
    </location>
</feature>
<dbReference type="EMBL" id="DSZY01000020">
    <property type="protein sequence ID" value="HGU40418.1"/>
    <property type="molecule type" value="Genomic_DNA"/>
</dbReference>
<dbReference type="Pfam" id="PF07690">
    <property type="entry name" value="MFS_1"/>
    <property type="match status" value="1"/>
</dbReference>
<protein>
    <submittedName>
        <fullName evidence="9">MFS transporter</fullName>
    </submittedName>
</protein>
<evidence type="ECO:0000256" key="2">
    <source>
        <dbReference type="ARBA" id="ARBA00022448"/>
    </source>
</evidence>
<comment type="caution">
    <text evidence="9">The sequence shown here is derived from an EMBL/GenBank/DDBJ whole genome shotgun (WGS) entry which is preliminary data.</text>
</comment>
<accession>A0A7C4RVU9</accession>
<evidence type="ECO:0000256" key="7">
    <source>
        <dbReference type="SAM" id="Phobius"/>
    </source>
</evidence>
<feature type="transmembrane region" description="Helical" evidence="7">
    <location>
        <begin position="286"/>
        <end position="305"/>
    </location>
</feature>
<dbReference type="SUPFAM" id="SSF103473">
    <property type="entry name" value="MFS general substrate transporter"/>
    <property type="match status" value="1"/>
</dbReference>
<dbReference type="GO" id="GO:0005886">
    <property type="term" value="C:plasma membrane"/>
    <property type="evidence" value="ECO:0007669"/>
    <property type="project" value="UniProtKB-SubCell"/>
</dbReference>
<organism evidence="9">
    <name type="scientific">Fervidobacterium thailandense</name>
    <dbReference type="NCBI Taxonomy" id="1008305"/>
    <lineage>
        <taxon>Bacteria</taxon>
        <taxon>Thermotogati</taxon>
        <taxon>Thermotogota</taxon>
        <taxon>Thermotogae</taxon>
        <taxon>Thermotogales</taxon>
        <taxon>Fervidobacteriaceae</taxon>
        <taxon>Fervidobacterium</taxon>
    </lineage>
</organism>
<dbReference type="InterPro" id="IPR020846">
    <property type="entry name" value="MFS_dom"/>
</dbReference>
<feature type="transmembrane region" description="Helical" evidence="7">
    <location>
        <begin position="15"/>
        <end position="35"/>
    </location>
</feature>
<keyword evidence="4 7" id="KW-0812">Transmembrane</keyword>
<feature type="transmembrane region" description="Helical" evidence="7">
    <location>
        <begin position="354"/>
        <end position="373"/>
    </location>
</feature>
<gene>
    <name evidence="9" type="ORF">ENT77_04380</name>
</gene>
<dbReference type="Gene3D" id="1.20.1250.20">
    <property type="entry name" value="MFS general substrate transporter like domains"/>
    <property type="match status" value="1"/>
</dbReference>
<keyword evidence="3" id="KW-1003">Cell membrane</keyword>
<dbReference type="AlphaFoldDB" id="A0A7C4RVU9"/>
<evidence type="ECO:0000259" key="8">
    <source>
        <dbReference type="PROSITE" id="PS50850"/>
    </source>
</evidence>
<keyword evidence="2" id="KW-0813">Transport</keyword>
<reference evidence="9" key="1">
    <citation type="journal article" date="2020" name="mSystems">
        <title>Genome- and Community-Level Interaction Insights into Carbon Utilization and Element Cycling Functions of Hydrothermarchaeota in Hydrothermal Sediment.</title>
        <authorList>
            <person name="Zhou Z."/>
            <person name="Liu Y."/>
            <person name="Xu W."/>
            <person name="Pan J."/>
            <person name="Luo Z.H."/>
            <person name="Li M."/>
        </authorList>
    </citation>
    <scope>NUCLEOTIDE SEQUENCE [LARGE SCALE GENOMIC DNA]</scope>
    <source>
        <strain evidence="9">SpSt-609</strain>
    </source>
</reference>
<proteinExistence type="predicted"/>
<feature type="transmembrane region" description="Helical" evidence="7">
    <location>
        <begin position="143"/>
        <end position="162"/>
    </location>
</feature>
<feature type="transmembrane region" description="Helical" evidence="7">
    <location>
        <begin position="47"/>
        <end position="66"/>
    </location>
</feature>
<feature type="transmembrane region" description="Helical" evidence="7">
    <location>
        <begin position="256"/>
        <end position="280"/>
    </location>
</feature>
<comment type="subcellular location">
    <subcellularLocation>
        <location evidence="1">Cell membrane</location>
        <topology evidence="1">Multi-pass membrane protein</topology>
    </subcellularLocation>
</comment>
<dbReference type="PANTHER" id="PTHR43266:SF9">
    <property type="entry name" value="PERMEASE, MAJOR FACILITATOR SUPERFAMILY-RELATED"/>
    <property type="match status" value="1"/>
</dbReference>
<dbReference type="CDD" id="cd06173">
    <property type="entry name" value="MFS_MefA_like"/>
    <property type="match status" value="1"/>
</dbReference>
<evidence type="ECO:0000256" key="6">
    <source>
        <dbReference type="ARBA" id="ARBA00023136"/>
    </source>
</evidence>
<evidence type="ECO:0000256" key="5">
    <source>
        <dbReference type="ARBA" id="ARBA00022989"/>
    </source>
</evidence>
<dbReference type="PANTHER" id="PTHR43266">
    <property type="entry name" value="MACROLIDE-EFFLUX PROTEIN"/>
    <property type="match status" value="1"/>
</dbReference>
<feature type="domain" description="Major facilitator superfamily (MFS) profile" evidence="8">
    <location>
        <begin position="1"/>
        <end position="377"/>
    </location>
</feature>